<evidence type="ECO:0000313" key="1">
    <source>
        <dbReference type="EMBL" id="KAK2114146.1"/>
    </source>
</evidence>
<proteinExistence type="predicted"/>
<evidence type="ECO:0008006" key="3">
    <source>
        <dbReference type="Google" id="ProtNLM"/>
    </source>
</evidence>
<comment type="caution">
    <text evidence="1">The sequence shown here is derived from an EMBL/GenBank/DDBJ whole genome shotgun (WGS) entry which is preliminary data.</text>
</comment>
<dbReference type="Proteomes" id="UP001266305">
    <property type="component" value="Unassembled WGS sequence"/>
</dbReference>
<evidence type="ECO:0000313" key="2">
    <source>
        <dbReference type="Proteomes" id="UP001266305"/>
    </source>
</evidence>
<keyword evidence="2" id="KW-1185">Reference proteome</keyword>
<protein>
    <recommendedName>
        <fullName evidence="3">Acyl-CoA dehydrogenase/oxidase C-terminal domain-containing protein</fullName>
    </recommendedName>
</protein>
<dbReference type="EMBL" id="JASSZA010000004">
    <property type="protein sequence ID" value="KAK2114146.1"/>
    <property type="molecule type" value="Genomic_DNA"/>
</dbReference>
<name>A0ABQ9VXP2_SAGOE</name>
<gene>
    <name evidence="1" type="ORF">P7K49_008412</name>
</gene>
<organism evidence="1 2">
    <name type="scientific">Saguinus oedipus</name>
    <name type="common">Cotton-top tamarin</name>
    <name type="synonym">Oedipomidas oedipus</name>
    <dbReference type="NCBI Taxonomy" id="9490"/>
    <lineage>
        <taxon>Eukaryota</taxon>
        <taxon>Metazoa</taxon>
        <taxon>Chordata</taxon>
        <taxon>Craniata</taxon>
        <taxon>Vertebrata</taxon>
        <taxon>Euteleostomi</taxon>
        <taxon>Mammalia</taxon>
        <taxon>Eutheria</taxon>
        <taxon>Euarchontoglires</taxon>
        <taxon>Primates</taxon>
        <taxon>Haplorrhini</taxon>
        <taxon>Platyrrhini</taxon>
        <taxon>Cebidae</taxon>
        <taxon>Callitrichinae</taxon>
        <taxon>Saguinus</taxon>
    </lineage>
</organism>
<sequence length="182" mass="20369">MEDYITDDIGISTWKEQTFLSHGALLAKSCQAAMELAKHDAEVQNMAFQYGKHMAMKTSAKIRDGKHNSHNTWEGHSSLNLNDFQARLYTIKNLQWLLGMNTVAGRGSGLLAVEIETAFILYQPILGRCEKEFVNTKNFQEQAEDIIPFHSILVAECISTGLGTHLGHVLISPLEQVEHLTD</sequence>
<accession>A0ABQ9VXP2</accession>
<reference evidence="1 2" key="1">
    <citation type="submission" date="2023-05" db="EMBL/GenBank/DDBJ databases">
        <title>B98-5 Cell Line De Novo Hybrid Assembly: An Optical Mapping Approach.</title>
        <authorList>
            <person name="Kananen K."/>
            <person name="Auerbach J.A."/>
            <person name="Kautto E."/>
            <person name="Blachly J.S."/>
        </authorList>
    </citation>
    <scope>NUCLEOTIDE SEQUENCE [LARGE SCALE GENOMIC DNA]</scope>
    <source>
        <strain evidence="1">B95-8</strain>
        <tissue evidence="1">Cell line</tissue>
    </source>
</reference>